<evidence type="ECO:0000313" key="1">
    <source>
        <dbReference type="EMBL" id="GJE59789.1"/>
    </source>
</evidence>
<proteinExistence type="predicted"/>
<evidence type="ECO:0000313" key="2">
    <source>
        <dbReference type="Proteomes" id="UP001055057"/>
    </source>
</evidence>
<reference evidence="1" key="1">
    <citation type="journal article" date="2021" name="Front. Microbiol.">
        <title>Comprehensive Comparative Genomics and Phenotyping of Methylobacterium Species.</title>
        <authorList>
            <person name="Alessa O."/>
            <person name="Ogura Y."/>
            <person name="Fujitani Y."/>
            <person name="Takami H."/>
            <person name="Hayashi T."/>
            <person name="Sahin N."/>
            <person name="Tani A."/>
        </authorList>
    </citation>
    <scope>NUCLEOTIDE SEQUENCE</scope>
    <source>
        <strain evidence="1">DSM 23632</strain>
    </source>
</reference>
<keyword evidence="2" id="KW-1185">Reference proteome</keyword>
<sequence length="129" mass="14657">MARRPQAQAAEQPTFDLPLDKEATTAIVRAHVTAWLTNDRGETLPSLVSEFVRVRQWGPDKFAARVRLFDGAPATIYVQGAPKKRRGDMPKIRHDGRDFFFHGGEWAWQRFLPGETKAMVAARVGEDFY</sequence>
<accession>A0ABQ4TWZ2</accession>
<organism evidence="1 2">
    <name type="scientific">Methylobacterium trifolii</name>
    <dbReference type="NCBI Taxonomy" id="1003092"/>
    <lineage>
        <taxon>Bacteria</taxon>
        <taxon>Pseudomonadati</taxon>
        <taxon>Pseudomonadota</taxon>
        <taxon>Alphaproteobacteria</taxon>
        <taxon>Hyphomicrobiales</taxon>
        <taxon>Methylobacteriaceae</taxon>
        <taxon>Methylobacterium</taxon>
    </lineage>
</organism>
<protein>
    <submittedName>
        <fullName evidence="1">Uncharacterized protein</fullName>
    </submittedName>
</protein>
<reference evidence="1" key="2">
    <citation type="submission" date="2021-08" db="EMBL/GenBank/DDBJ databases">
        <authorList>
            <person name="Tani A."/>
            <person name="Ola A."/>
            <person name="Ogura Y."/>
            <person name="Katsura K."/>
            <person name="Hayashi T."/>
        </authorList>
    </citation>
    <scope>NUCLEOTIDE SEQUENCE</scope>
    <source>
        <strain evidence="1">DSM 23632</strain>
    </source>
</reference>
<dbReference type="Proteomes" id="UP001055057">
    <property type="component" value="Unassembled WGS sequence"/>
</dbReference>
<dbReference type="RefSeq" id="WP_147814716.1">
    <property type="nucleotide sequence ID" value="NZ_BPRB01000095.1"/>
</dbReference>
<name>A0ABQ4TWZ2_9HYPH</name>
<comment type="caution">
    <text evidence="1">The sequence shown here is derived from an EMBL/GenBank/DDBJ whole genome shotgun (WGS) entry which is preliminary data.</text>
</comment>
<gene>
    <name evidence="1" type="ORF">MPOCJGCO_1891</name>
</gene>
<dbReference type="EMBL" id="BPRB01000095">
    <property type="protein sequence ID" value="GJE59789.1"/>
    <property type="molecule type" value="Genomic_DNA"/>
</dbReference>